<dbReference type="GeneID" id="64661398"/>
<dbReference type="Proteomes" id="UP001195769">
    <property type="component" value="Unassembled WGS sequence"/>
</dbReference>
<gene>
    <name evidence="2" type="ORF">F5891DRAFT_1189101</name>
</gene>
<feature type="compositionally biased region" description="Low complexity" evidence="1">
    <location>
        <begin position="272"/>
        <end position="286"/>
    </location>
</feature>
<accession>A0AAD4E5M2</accession>
<dbReference type="AlphaFoldDB" id="A0AAD4E5M2"/>
<proteinExistence type="predicted"/>
<evidence type="ECO:0000313" key="2">
    <source>
        <dbReference type="EMBL" id="KAG1900020.1"/>
    </source>
</evidence>
<organism evidence="2 3">
    <name type="scientific">Suillus fuscotomentosus</name>
    <dbReference type="NCBI Taxonomy" id="1912939"/>
    <lineage>
        <taxon>Eukaryota</taxon>
        <taxon>Fungi</taxon>
        <taxon>Dikarya</taxon>
        <taxon>Basidiomycota</taxon>
        <taxon>Agaricomycotina</taxon>
        <taxon>Agaricomycetes</taxon>
        <taxon>Agaricomycetidae</taxon>
        <taxon>Boletales</taxon>
        <taxon>Suillineae</taxon>
        <taxon>Suillaceae</taxon>
        <taxon>Suillus</taxon>
    </lineage>
</organism>
<keyword evidence="3" id="KW-1185">Reference proteome</keyword>
<feature type="compositionally biased region" description="Low complexity" evidence="1">
    <location>
        <begin position="71"/>
        <end position="81"/>
    </location>
</feature>
<reference evidence="2" key="1">
    <citation type="journal article" date="2020" name="New Phytol.">
        <title>Comparative genomics reveals dynamic genome evolution in host specialist ectomycorrhizal fungi.</title>
        <authorList>
            <person name="Lofgren L.A."/>
            <person name="Nguyen N.H."/>
            <person name="Vilgalys R."/>
            <person name="Ruytinx J."/>
            <person name="Liao H.L."/>
            <person name="Branco S."/>
            <person name="Kuo A."/>
            <person name="LaButti K."/>
            <person name="Lipzen A."/>
            <person name="Andreopoulos W."/>
            <person name="Pangilinan J."/>
            <person name="Riley R."/>
            <person name="Hundley H."/>
            <person name="Na H."/>
            <person name="Barry K."/>
            <person name="Grigoriev I.V."/>
            <person name="Stajich J.E."/>
            <person name="Kennedy P.G."/>
        </authorList>
    </citation>
    <scope>NUCLEOTIDE SEQUENCE</scope>
    <source>
        <strain evidence="2">FC203</strain>
    </source>
</reference>
<dbReference type="RefSeq" id="XP_041225596.1">
    <property type="nucleotide sequence ID" value="XM_041367100.1"/>
</dbReference>
<dbReference type="EMBL" id="JABBWK010000029">
    <property type="protein sequence ID" value="KAG1900020.1"/>
    <property type="molecule type" value="Genomic_DNA"/>
</dbReference>
<feature type="region of interest" description="Disordered" evidence="1">
    <location>
        <begin position="271"/>
        <end position="304"/>
    </location>
</feature>
<feature type="compositionally biased region" description="Polar residues" evidence="1">
    <location>
        <begin position="191"/>
        <end position="207"/>
    </location>
</feature>
<sequence length="304" mass="33090">MDLDTKKAVVQAFLTWHYRTCCGDPKVSIPWKRQEEGEEHIFEFTGWWDNDSQDIVLATDHNRRVTSQAQPTTQTKKPSGSKSKKHGHHGQSTGGQSSGNKGSNDEPAPAHRSRVKATKSASSTTPENKSEGSKNKCTSSDKDIDRIGTTDESSAEPSEQLDDDVLPSQKGRQLKGRKSHMGLPRHRYRASVTSSNDSDSEVEQNLPQKALAPSDKHVKMDMVKNSKAQILDISSTDSSTIDDVKQTAKFTACEGSKSGITRLVIPPTCTVGPASRSGGAAPSSGRMPVTWNPHQQGQQNLQCP</sequence>
<comment type="caution">
    <text evidence="2">The sequence shown here is derived from an EMBL/GenBank/DDBJ whole genome shotgun (WGS) entry which is preliminary data.</text>
</comment>
<evidence type="ECO:0000256" key="1">
    <source>
        <dbReference type="SAM" id="MobiDB-lite"/>
    </source>
</evidence>
<feature type="compositionally biased region" description="Basic and acidic residues" evidence="1">
    <location>
        <begin position="128"/>
        <end position="149"/>
    </location>
</feature>
<evidence type="ECO:0000313" key="3">
    <source>
        <dbReference type="Proteomes" id="UP001195769"/>
    </source>
</evidence>
<name>A0AAD4E5M2_9AGAM</name>
<feature type="region of interest" description="Disordered" evidence="1">
    <location>
        <begin position="63"/>
        <end position="212"/>
    </location>
</feature>
<feature type="compositionally biased region" description="Polar residues" evidence="1">
    <location>
        <begin position="292"/>
        <end position="304"/>
    </location>
</feature>
<protein>
    <submittedName>
        <fullName evidence="2">Uncharacterized protein</fullName>
    </submittedName>
</protein>
<feature type="compositionally biased region" description="Basic residues" evidence="1">
    <location>
        <begin position="172"/>
        <end position="189"/>
    </location>
</feature>